<keyword evidence="4" id="KW-1185">Reference proteome</keyword>
<sequence length="325" mass="33897">MSPVTRSSARLVTALATTLVVAGGVTLSATTSAAADPADDLTGSLTALPPGVLTAVGSLGSLIPGTPNEPTEPVGTPEAPVLPSVANSRDMAGPGYASSHGIGRFIRGFFYRSGDFGALSPADKAKMNDLGVYTIYDLRTPTEVSAAPDVVPNATDRVSIPIGVGDLTGVAETLTTPEQARAYMQDMYRKFVTDPGATAGFGQLLNDTSSRRSIVHCTNGKDRTGWAAALVQSIAGVSRATIEQDYLLSDDYLEADIEDQLAEITATQGAQAAAVAEQLLRADPSYIAAAFDAVEQHYGTIANYIRDGLQVTETNEDLIRLNATE</sequence>
<comment type="caution">
    <text evidence="3">The sequence shown here is derived from an EMBL/GenBank/DDBJ whole genome shotgun (WGS) entry which is preliminary data.</text>
</comment>
<evidence type="ECO:0000256" key="1">
    <source>
        <dbReference type="SAM" id="MobiDB-lite"/>
    </source>
</evidence>
<dbReference type="RefSeq" id="WP_420166008.1">
    <property type="nucleotide sequence ID" value="NZ_JBDLNV010000007.1"/>
</dbReference>
<reference evidence="3 4" key="1">
    <citation type="submission" date="2023-11" db="EMBL/GenBank/DDBJ databases">
        <authorList>
            <person name="Val-Calvo J."/>
            <person name="Scortti M."/>
            <person name="Vazquez-Boland J."/>
        </authorList>
    </citation>
    <scope>NUCLEOTIDE SEQUENCE [LARGE SCALE GENOMIC DNA]</scope>
    <source>
        <strain evidence="3 4">PAM 2766</strain>
    </source>
</reference>
<feature type="chain" id="PRO_5046442242" evidence="2">
    <location>
        <begin position="23"/>
        <end position="325"/>
    </location>
</feature>
<evidence type="ECO:0000256" key="2">
    <source>
        <dbReference type="SAM" id="SignalP"/>
    </source>
</evidence>
<dbReference type="PROSITE" id="PS00383">
    <property type="entry name" value="TYR_PHOSPHATASE_1"/>
    <property type="match status" value="1"/>
</dbReference>
<dbReference type="GO" id="GO:0004725">
    <property type="term" value="F:protein tyrosine phosphatase activity"/>
    <property type="evidence" value="ECO:0007669"/>
    <property type="project" value="UniProtKB-EC"/>
</dbReference>
<dbReference type="InterPro" id="IPR026893">
    <property type="entry name" value="Tyr/Ser_Pase_IphP-type"/>
</dbReference>
<feature type="signal peptide" evidence="2">
    <location>
        <begin position="1"/>
        <end position="22"/>
    </location>
</feature>
<dbReference type="InterPro" id="IPR016130">
    <property type="entry name" value="Tyr_Pase_AS"/>
</dbReference>
<gene>
    <name evidence="3" type="ORF">ABEU20_004141</name>
</gene>
<evidence type="ECO:0000313" key="4">
    <source>
        <dbReference type="Proteomes" id="UP001629745"/>
    </source>
</evidence>
<dbReference type="SUPFAM" id="SSF52799">
    <property type="entry name" value="(Phosphotyrosine protein) phosphatases II"/>
    <property type="match status" value="1"/>
</dbReference>
<organism evidence="3 4">
    <name type="scientific">Rhodococcus parequi</name>
    <dbReference type="NCBI Taxonomy" id="3137122"/>
    <lineage>
        <taxon>Bacteria</taxon>
        <taxon>Bacillati</taxon>
        <taxon>Actinomycetota</taxon>
        <taxon>Actinomycetes</taxon>
        <taxon>Mycobacteriales</taxon>
        <taxon>Nocardiaceae</taxon>
        <taxon>Rhodococcus</taxon>
    </lineage>
</organism>
<dbReference type="Pfam" id="PF13350">
    <property type="entry name" value="Y_phosphatase3"/>
    <property type="match status" value="1"/>
</dbReference>
<keyword evidence="2" id="KW-0732">Signal</keyword>
<proteinExistence type="predicted"/>
<dbReference type="EC" id="3.1.3.48" evidence="3"/>
<dbReference type="EMBL" id="JBDLNV010000007">
    <property type="protein sequence ID" value="MFM1725524.1"/>
    <property type="molecule type" value="Genomic_DNA"/>
</dbReference>
<protein>
    <submittedName>
        <fullName evidence="3">Tyrosine-protein phosphatase</fullName>
        <ecNumber evidence="3">3.1.3.48</ecNumber>
    </submittedName>
</protein>
<feature type="region of interest" description="Disordered" evidence="1">
    <location>
        <begin position="59"/>
        <end position="79"/>
    </location>
</feature>
<name>A0ABW9FJU1_9NOCA</name>
<accession>A0ABW9FJU1</accession>
<dbReference type="Gene3D" id="3.90.190.10">
    <property type="entry name" value="Protein tyrosine phosphatase superfamily"/>
    <property type="match status" value="1"/>
</dbReference>
<dbReference type="InterPro" id="IPR029021">
    <property type="entry name" value="Prot-tyrosine_phosphatase-like"/>
</dbReference>
<keyword evidence="3" id="KW-0378">Hydrolase</keyword>
<evidence type="ECO:0000313" key="3">
    <source>
        <dbReference type="EMBL" id="MFM1725524.1"/>
    </source>
</evidence>
<dbReference type="Proteomes" id="UP001629745">
    <property type="component" value="Unassembled WGS sequence"/>
</dbReference>